<dbReference type="InterPro" id="IPR050783">
    <property type="entry name" value="Oxylipin_biosynth_metab"/>
</dbReference>
<keyword evidence="11" id="KW-0643">Prostaglandin biosynthesis</keyword>
<evidence type="ECO:0000256" key="15">
    <source>
        <dbReference type="ARBA" id="ARBA00022832"/>
    </source>
</evidence>
<sequence length="602" mass="69259">MVAVSLYTQLDSFLFIFPFAVESVNDPCCSYPCQHQSVCTTSDMISFQCDCTATGYYGVQCQLPYLSTRIKSWVKPAKSTSHYLLTHFKPLWWIVNNVTWLRRSMMQFVLKLRVGFVTEPSPYRGMGSYPSWQAYANDSMYVRTLPPVPLNCPTPMGVKGKPKLPDVDVLVEKFFKRKKFQPCPQRTSLLFPFFAQHFTHMFFKTDPVKGFPHQWGKQSVDLSNIYGQTLDREHELRSHIGGKMKTCFINGEEFPPRVNESDATMAKVDSVPKDYQFVHGHQGFGMMPTFLVWTTIWIREHNRVCDLIKNENPAWDDERIYQSALNHIYYFQLVYTGELIKIVIEDYVQHLSGFHYKLLYEPELVQEGHFSFHNQINAEFQLLYHWHPLMPDDVKFNNKTYLMKDLLFNPVPVVKSGMAQVIQDLSQQWAGKVAGGSTQGLSTLEVARLAIKDGRTMRMQSLNAYRERFGLKRLKSFEELTGEKQMASELKELYGDIDAMEYYVGIMLEKRRIPQLFGETLTEMGSPYSLKGLFANPINHPAWWKPSTFGGQKVMDVIKGTTLQNLICRTVEGCPRASFTVPSGAIYREEVAGVESDKTSEI</sequence>
<feature type="binding site" description="axial binding residue" evidence="26">
    <location>
        <position position="387"/>
    </location>
    <ligand>
        <name>heme b</name>
        <dbReference type="ChEBI" id="CHEBI:60344"/>
    </ligand>
    <ligandPart>
        <name>Fe</name>
        <dbReference type="ChEBI" id="CHEBI:18248"/>
    </ligandPart>
</feature>
<evidence type="ECO:0000313" key="30">
    <source>
        <dbReference type="Proteomes" id="UP000007875"/>
    </source>
</evidence>
<dbReference type="GO" id="GO:0004601">
    <property type="term" value="F:peroxidase activity"/>
    <property type="evidence" value="ECO:0007669"/>
    <property type="project" value="UniProtKB-KW"/>
</dbReference>
<dbReference type="Gene3D" id="2.10.25.10">
    <property type="entry name" value="Laminin"/>
    <property type="match status" value="1"/>
</dbReference>
<dbReference type="GO" id="GO:0043005">
    <property type="term" value="C:neuron projection"/>
    <property type="evidence" value="ECO:0007669"/>
    <property type="project" value="TreeGrafter"/>
</dbReference>
<dbReference type="GO" id="GO:0016702">
    <property type="term" value="F:oxidoreductase activity, acting on single donors with incorporation of molecular oxygen, incorporation of two atoms of oxygen"/>
    <property type="evidence" value="ECO:0007669"/>
    <property type="project" value="TreeGrafter"/>
</dbReference>
<keyword evidence="10" id="KW-0575">Peroxidase</keyword>
<keyword evidence="30" id="KW-1185">Reference proteome</keyword>
<evidence type="ECO:0000256" key="16">
    <source>
        <dbReference type="ARBA" id="ARBA00022848"/>
    </source>
</evidence>
<evidence type="ECO:0000256" key="19">
    <source>
        <dbReference type="ARBA" id="ARBA00023004"/>
    </source>
</evidence>
<evidence type="ECO:0000256" key="2">
    <source>
        <dbReference type="ARBA" id="ARBA00004524"/>
    </source>
</evidence>
<dbReference type="SUPFAM" id="SSF57196">
    <property type="entry name" value="EGF/Laminin"/>
    <property type="match status" value="1"/>
</dbReference>
<dbReference type="GO" id="GO:0019371">
    <property type="term" value="P:cyclooxygenase pathway"/>
    <property type="evidence" value="ECO:0007669"/>
    <property type="project" value="TreeGrafter"/>
</dbReference>
<evidence type="ECO:0000256" key="24">
    <source>
        <dbReference type="ARBA" id="ARBA00036358"/>
    </source>
</evidence>
<evidence type="ECO:0000256" key="5">
    <source>
        <dbReference type="ARBA" id="ARBA00008928"/>
    </source>
</evidence>
<dbReference type="GO" id="GO:0004666">
    <property type="term" value="F:prostaglandin-endoperoxide synthase activity"/>
    <property type="evidence" value="ECO:0007669"/>
    <property type="project" value="UniProtKB-EC"/>
</dbReference>
<evidence type="ECO:0000256" key="4">
    <source>
        <dbReference type="ARBA" id="ARBA00004702"/>
    </source>
</evidence>
<evidence type="ECO:0000256" key="14">
    <source>
        <dbReference type="ARBA" id="ARBA00022824"/>
    </source>
</evidence>
<dbReference type="AlphaFoldDB" id="H2ZG04"/>
<feature type="domain" description="EGF-like" evidence="28">
    <location>
        <begin position="24"/>
        <end position="62"/>
    </location>
</feature>
<dbReference type="SUPFAM" id="SSF48113">
    <property type="entry name" value="Heme-dependent peroxidases"/>
    <property type="match status" value="1"/>
</dbReference>
<keyword evidence="21" id="KW-0275">Fatty acid biosynthesis</keyword>
<dbReference type="InterPro" id="IPR000742">
    <property type="entry name" value="EGF"/>
</dbReference>
<dbReference type="PANTHER" id="PTHR11903:SF39">
    <property type="entry name" value="PROSTAGLANDIN G_H SYNTHASE 2-LIKE"/>
    <property type="match status" value="1"/>
</dbReference>
<keyword evidence="13 26" id="KW-0479">Metal-binding</keyword>
<keyword evidence="8" id="KW-0644">Prostaglandin metabolism</keyword>
<evidence type="ECO:0000256" key="10">
    <source>
        <dbReference type="ARBA" id="ARBA00022559"/>
    </source>
</evidence>
<dbReference type="InterPro" id="IPR037120">
    <property type="entry name" value="Haem_peroxidase_sf_animal"/>
</dbReference>
<evidence type="ECO:0000256" key="17">
    <source>
        <dbReference type="ARBA" id="ARBA00022964"/>
    </source>
</evidence>
<dbReference type="OMA" id="MIYPPHI"/>
<evidence type="ECO:0000256" key="18">
    <source>
        <dbReference type="ARBA" id="ARBA00023002"/>
    </source>
</evidence>
<dbReference type="GO" id="GO:0006979">
    <property type="term" value="P:response to oxidative stress"/>
    <property type="evidence" value="ECO:0007669"/>
    <property type="project" value="InterPro"/>
</dbReference>
<comment type="similarity">
    <text evidence="5">Belongs to the prostaglandin G/H synthase family.</text>
</comment>
<dbReference type="Pfam" id="PF03098">
    <property type="entry name" value="An_peroxidase"/>
    <property type="match status" value="1"/>
</dbReference>
<dbReference type="PANTHER" id="PTHR11903">
    <property type="entry name" value="PROSTAGLANDIN G/H SYNTHASE"/>
    <property type="match status" value="1"/>
</dbReference>
<keyword evidence="19 26" id="KW-0408">Iron</keyword>
<evidence type="ECO:0000256" key="1">
    <source>
        <dbReference type="ARBA" id="ARBA00001970"/>
    </source>
</evidence>
<dbReference type="Gene3D" id="1.10.640.10">
    <property type="entry name" value="Haem peroxidase domain superfamily, animal type"/>
    <property type="match status" value="1"/>
</dbReference>
<dbReference type="GO" id="GO:0020037">
    <property type="term" value="F:heme binding"/>
    <property type="evidence" value="ECO:0007669"/>
    <property type="project" value="InterPro"/>
</dbReference>
<comment type="subunit">
    <text evidence="6">Homodimer.</text>
</comment>
<dbReference type="PROSITE" id="PS50026">
    <property type="entry name" value="EGF_3"/>
    <property type="match status" value="1"/>
</dbReference>
<comment type="catalytic activity">
    <reaction evidence="22">
        <text>(9Z,12Z)-octadecadienoate + AH2 + O2 = (9S)-hydroxy-(10E,12Z)-octadecadienoate + A + H2O</text>
        <dbReference type="Rhea" id="RHEA:75459"/>
        <dbReference type="ChEBI" id="CHEBI:13193"/>
        <dbReference type="ChEBI" id="CHEBI:15377"/>
        <dbReference type="ChEBI" id="CHEBI:15379"/>
        <dbReference type="ChEBI" id="CHEBI:17499"/>
        <dbReference type="ChEBI" id="CHEBI:30245"/>
        <dbReference type="ChEBI" id="CHEBI:77852"/>
    </reaction>
    <physiologicalReaction direction="left-to-right" evidence="22">
        <dbReference type="Rhea" id="RHEA:75460"/>
    </physiologicalReaction>
</comment>
<dbReference type="EC" id="1.14.99.1" evidence="7"/>
<reference evidence="30" key="1">
    <citation type="submission" date="2003-08" db="EMBL/GenBank/DDBJ databases">
        <authorList>
            <person name="Birren B."/>
            <person name="Nusbaum C."/>
            <person name="Abebe A."/>
            <person name="Abouelleil A."/>
            <person name="Adekoya E."/>
            <person name="Ait-zahra M."/>
            <person name="Allen N."/>
            <person name="Allen T."/>
            <person name="An P."/>
            <person name="Anderson M."/>
            <person name="Anderson S."/>
            <person name="Arachchi H."/>
            <person name="Armbruster J."/>
            <person name="Bachantsang P."/>
            <person name="Baldwin J."/>
            <person name="Barry A."/>
            <person name="Bayul T."/>
            <person name="Blitshsteyn B."/>
            <person name="Bloom T."/>
            <person name="Blye J."/>
            <person name="Boguslavskiy L."/>
            <person name="Borowsky M."/>
            <person name="Boukhgalter B."/>
            <person name="Brunache A."/>
            <person name="Butler J."/>
            <person name="Calixte N."/>
            <person name="Calvo S."/>
            <person name="Camarata J."/>
            <person name="Campo K."/>
            <person name="Chang J."/>
            <person name="Cheshatsang Y."/>
            <person name="Citroen M."/>
            <person name="Collymore A."/>
            <person name="Considine T."/>
            <person name="Cook A."/>
            <person name="Cooke P."/>
            <person name="Corum B."/>
            <person name="Cuomo C."/>
            <person name="David R."/>
            <person name="Dawoe T."/>
            <person name="Degray S."/>
            <person name="Dodge S."/>
            <person name="Dooley K."/>
            <person name="Dorje P."/>
            <person name="Dorjee K."/>
            <person name="Dorris L."/>
            <person name="Duffey N."/>
            <person name="Dupes A."/>
            <person name="Elkins T."/>
            <person name="Engels R."/>
            <person name="Erickson J."/>
            <person name="Farina A."/>
            <person name="Faro S."/>
            <person name="Ferreira P."/>
            <person name="Fischer H."/>
            <person name="Fitzgerald M."/>
            <person name="Foley K."/>
            <person name="Gage D."/>
            <person name="Galagan J."/>
            <person name="Gearin G."/>
            <person name="Gnerre S."/>
            <person name="Gnirke A."/>
            <person name="Goyette A."/>
            <person name="Graham J."/>
            <person name="Grandbois E."/>
            <person name="Gyaltsen K."/>
            <person name="Hafez N."/>
            <person name="Hagopian D."/>
            <person name="Hagos B."/>
            <person name="Hall J."/>
            <person name="Hatcher B."/>
            <person name="Heller A."/>
            <person name="Higgins H."/>
            <person name="Honan T."/>
            <person name="Horn A."/>
            <person name="Houde N."/>
            <person name="Hughes L."/>
            <person name="Hulme W."/>
            <person name="Husby E."/>
            <person name="Iliev I."/>
            <person name="Jaffe D."/>
            <person name="Jones C."/>
            <person name="Kamal M."/>
            <person name="Kamat A."/>
            <person name="Kamvysselis M."/>
            <person name="Karlsson E."/>
            <person name="Kells C."/>
            <person name="Kieu A."/>
            <person name="Kisner P."/>
            <person name="Kodira C."/>
            <person name="Kulbokas E."/>
            <person name="Labutti K."/>
            <person name="Lama D."/>
            <person name="Landers T."/>
            <person name="Leger J."/>
            <person name="Levine S."/>
            <person name="Lewis D."/>
            <person name="Lewis T."/>
            <person name="Lindblad-toh K."/>
            <person name="Liu X."/>
            <person name="Lokyitsang T."/>
            <person name="Lokyitsang Y."/>
            <person name="Lucien O."/>
            <person name="Lui A."/>
            <person name="Ma L.J."/>
            <person name="Mabbitt R."/>
            <person name="Macdonald J."/>
            <person name="Maclean C."/>
            <person name="Major J."/>
            <person name="Manning J."/>
            <person name="Marabella R."/>
            <person name="Maru K."/>
            <person name="Matthews C."/>
            <person name="Mauceli E."/>
            <person name="Mccarthy M."/>
            <person name="Mcdonough S."/>
            <person name="Mcghee T."/>
            <person name="Meldrim J."/>
            <person name="Meneus L."/>
            <person name="Mesirov J."/>
            <person name="Mihalev A."/>
            <person name="Mihova T."/>
            <person name="Mikkelsen T."/>
            <person name="Mlenga V."/>
            <person name="Moru K."/>
            <person name="Mozes J."/>
            <person name="Mulrain L."/>
            <person name="Munson G."/>
            <person name="Naylor J."/>
            <person name="Newes C."/>
            <person name="Nguyen C."/>
            <person name="Nguyen N."/>
            <person name="Nguyen T."/>
            <person name="Nicol R."/>
            <person name="Nielsen C."/>
            <person name="Nizzari M."/>
            <person name="Norbu C."/>
            <person name="Norbu N."/>
            <person name="O'donnell P."/>
            <person name="Okoawo O."/>
            <person name="O'leary S."/>
            <person name="Omotosho B."/>
            <person name="O'neill K."/>
            <person name="Osman S."/>
            <person name="Parker S."/>
            <person name="Perrin D."/>
            <person name="Phunkhang P."/>
            <person name="Piqani B."/>
            <person name="Purcell S."/>
            <person name="Rachupka T."/>
            <person name="Ramasamy U."/>
            <person name="Rameau R."/>
            <person name="Ray V."/>
            <person name="Raymond C."/>
            <person name="Retta R."/>
            <person name="Richardson S."/>
            <person name="Rise C."/>
            <person name="Rodriguez J."/>
            <person name="Rogers J."/>
            <person name="Rogov P."/>
            <person name="Rutman M."/>
            <person name="Schupbach R."/>
            <person name="Seaman C."/>
            <person name="Settipalli S."/>
            <person name="Sharpe T."/>
            <person name="Sheridan J."/>
            <person name="Sherpa N."/>
            <person name="Shi J."/>
            <person name="Smirnov S."/>
            <person name="Smith C."/>
            <person name="Sougnez C."/>
            <person name="Spencer B."/>
            <person name="Stalker J."/>
            <person name="Stange-thomann N."/>
            <person name="Stavropoulos S."/>
            <person name="Stetson K."/>
            <person name="Stone C."/>
            <person name="Stone S."/>
            <person name="Stubbs M."/>
            <person name="Talamas J."/>
            <person name="Tchuinga P."/>
            <person name="Tenzing P."/>
            <person name="Tesfaye S."/>
            <person name="Theodore J."/>
            <person name="Thoulutsang Y."/>
            <person name="Topham K."/>
            <person name="Towey S."/>
            <person name="Tsamla T."/>
            <person name="Tsomo N."/>
            <person name="Vallee D."/>
            <person name="Vassiliev H."/>
            <person name="Venkataraman V."/>
            <person name="Vinson J."/>
            <person name="Vo A."/>
            <person name="Wade C."/>
            <person name="Wang S."/>
            <person name="Wangchuk T."/>
            <person name="Wangdi T."/>
            <person name="Whittaker C."/>
            <person name="Wilkinson J."/>
            <person name="Wu Y."/>
            <person name="Wyman D."/>
            <person name="Yadav S."/>
            <person name="Yang S."/>
            <person name="Yang X."/>
            <person name="Yeager S."/>
            <person name="Yee E."/>
            <person name="Young G."/>
            <person name="Zainoun J."/>
            <person name="Zembeck L."/>
            <person name="Zimmer A."/>
            <person name="Zody M."/>
            <person name="Lander E."/>
        </authorList>
    </citation>
    <scope>NUCLEOTIDE SEQUENCE [LARGE SCALE GENOMIC DNA]</scope>
</reference>
<dbReference type="GO" id="GO:0005789">
    <property type="term" value="C:endoplasmic reticulum membrane"/>
    <property type="evidence" value="ECO:0007669"/>
    <property type="project" value="UniProtKB-SubCell"/>
</dbReference>
<accession>H2ZG04</accession>
<dbReference type="InterPro" id="IPR019791">
    <property type="entry name" value="Haem_peroxidase_animal"/>
</dbReference>
<dbReference type="STRING" id="51511.ENSCSAVP00000016520"/>
<comment type="catalytic activity">
    <reaction evidence="23">
        <text>(9Z,12Z)-octadecadienoate + AH2 + O2 = (9R)-hydroxy-(10E,12Z)-octadecadienoate + A + H2O</text>
        <dbReference type="Rhea" id="RHEA:75447"/>
        <dbReference type="ChEBI" id="CHEBI:13193"/>
        <dbReference type="ChEBI" id="CHEBI:15377"/>
        <dbReference type="ChEBI" id="CHEBI:15379"/>
        <dbReference type="ChEBI" id="CHEBI:17499"/>
        <dbReference type="ChEBI" id="CHEBI:30245"/>
        <dbReference type="ChEBI" id="CHEBI:77895"/>
    </reaction>
    <physiologicalReaction direction="left-to-right" evidence="23">
        <dbReference type="Rhea" id="RHEA:75448"/>
    </physiologicalReaction>
</comment>
<dbReference type="PROSITE" id="PS50292">
    <property type="entry name" value="PEROXIDASE_3"/>
    <property type="match status" value="1"/>
</dbReference>
<evidence type="ECO:0000256" key="11">
    <source>
        <dbReference type="ARBA" id="ARBA00022585"/>
    </source>
</evidence>
<evidence type="ECO:0000256" key="13">
    <source>
        <dbReference type="ARBA" id="ARBA00022723"/>
    </source>
</evidence>
<evidence type="ECO:0000256" key="8">
    <source>
        <dbReference type="ARBA" id="ARBA00022501"/>
    </source>
</evidence>
<comment type="catalytic activity">
    <reaction evidence="25">
        <text>(9Z,12Z)-octadecadienoate + AH2 + O2 = (13R)-hydroxy-(9Z,11E)-octadecadienoate + A + H2O</text>
        <dbReference type="Rhea" id="RHEA:75455"/>
        <dbReference type="ChEBI" id="CHEBI:13193"/>
        <dbReference type="ChEBI" id="CHEBI:15377"/>
        <dbReference type="ChEBI" id="CHEBI:15379"/>
        <dbReference type="ChEBI" id="CHEBI:17499"/>
        <dbReference type="ChEBI" id="CHEBI:30245"/>
        <dbReference type="ChEBI" id="CHEBI:136655"/>
    </reaction>
    <physiologicalReaction direction="left-to-right" evidence="25">
        <dbReference type="Rhea" id="RHEA:75456"/>
    </physiologicalReaction>
</comment>
<evidence type="ECO:0000256" key="21">
    <source>
        <dbReference type="ARBA" id="ARBA00023160"/>
    </source>
</evidence>
<evidence type="ECO:0000256" key="9">
    <source>
        <dbReference type="ARBA" id="ARBA00022516"/>
    </source>
</evidence>
<evidence type="ECO:0000256" key="7">
    <source>
        <dbReference type="ARBA" id="ARBA00012440"/>
    </source>
</evidence>
<comment type="pathway">
    <text evidence="4">Lipid metabolism; prostaglandin biosynthesis.</text>
</comment>
<name>H2ZG04_CIOSA</name>
<evidence type="ECO:0000256" key="12">
    <source>
        <dbReference type="ARBA" id="ARBA00022617"/>
    </source>
</evidence>
<comment type="subcellular location">
    <subcellularLocation>
        <location evidence="3">Endoplasmic reticulum membrane</location>
    </subcellularLocation>
    <subcellularLocation>
        <location evidence="2">Microsome membrane</location>
    </subcellularLocation>
</comment>
<evidence type="ECO:0000256" key="27">
    <source>
        <dbReference type="PROSITE-ProRule" id="PRU00076"/>
    </source>
</evidence>
<dbReference type="GeneTree" id="ENSGT00390000010743"/>
<evidence type="ECO:0000256" key="23">
    <source>
        <dbReference type="ARBA" id="ARBA00036313"/>
    </source>
</evidence>
<keyword evidence="18" id="KW-0560">Oxidoreductase</keyword>
<dbReference type="Ensembl" id="ENSCSAVT00000016701.1">
    <property type="protein sequence ID" value="ENSCSAVP00000016520.1"/>
    <property type="gene ID" value="ENSCSAVG00000009717.1"/>
</dbReference>
<dbReference type="Proteomes" id="UP000007875">
    <property type="component" value="Unassembled WGS sequence"/>
</dbReference>
<evidence type="ECO:0000313" key="29">
    <source>
        <dbReference type="Ensembl" id="ENSCSAVP00000016520.1"/>
    </source>
</evidence>
<keyword evidence="17" id="KW-0223">Dioxygenase</keyword>
<reference evidence="29" key="3">
    <citation type="submission" date="2025-09" db="UniProtKB">
        <authorList>
            <consortium name="Ensembl"/>
        </authorList>
    </citation>
    <scope>IDENTIFICATION</scope>
</reference>
<dbReference type="InterPro" id="IPR010255">
    <property type="entry name" value="Haem_peroxidase_sf"/>
</dbReference>
<organism evidence="29 30">
    <name type="scientific">Ciona savignyi</name>
    <name type="common">Pacific transparent sea squirt</name>
    <dbReference type="NCBI Taxonomy" id="51511"/>
    <lineage>
        <taxon>Eukaryota</taxon>
        <taxon>Metazoa</taxon>
        <taxon>Chordata</taxon>
        <taxon>Tunicata</taxon>
        <taxon>Ascidiacea</taxon>
        <taxon>Phlebobranchia</taxon>
        <taxon>Cionidae</taxon>
        <taxon>Ciona</taxon>
    </lineage>
</organism>
<comment type="cofactor">
    <cofactor evidence="1">
        <name>heme b</name>
        <dbReference type="ChEBI" id="CHEBI:60344"/>
    </cofactor>
</comment>
<evidence type="ECO:0000256" key="6">
    <source>
        <dbReference type="ARBA" id="ARBA00011738"/>
    </source>
</evidence>
<evidence type="ECO:0000256" key="25">
    <source>
        <dbReference type="ARBA" id="ARBA00036409"/>
    </source>
</evidence>
<reference evidence="29" key="2">
    <citation type="submission" date="2025-08" db="UniProtKB">
        <authorList>
            <consortium name="Ensembl"/>
        </authorList>
    </citation>
    <scope>IDENTIFICATION</scope>
</reference>
<keyword evidence="27" id="KW-0245">EGF-like domain</keyword>
<dbReference type="GO" id="GO:0046872">
    <property type="term" value="F:metal ion binding"/>
    <property type="evidence" value="ECO:0007669"/>
    <property type="project" value="UniProtKB-KW"/>
</dbReference>
<dbReference type="InParanoid" id="H2ZG04"/>
<keyword evidence="16" id="KW-0492">Microsome</keyword>
<comment type="catalytic activity">
    <reaction evidence="24">
        <text>(9Z,12Z)-octadecadienoate + AH2 + O2 = (13S)-hydroxy-(9Z,11E)-octadecadienoate + A + H2O</text>
        <dbReference type="Rhea" id="RHEA:75451"/>
        <dbReference type="ChEBI" id="CHEBI:13193"/>
        <dbReference type="ChEBI" id="CHEBI:15377"/>
        <dbReference type="ChEBI" id="CHEBI:15379"/>
        <dbReference type="ChEBI" id="CHEBI:17499"/>
        <dbReference type="ChEBI" id="CHEBI:30245"/>
        <dbReference type="ChEBI" id="CHEBI:90850"/>
    </reaction>
    <physiologicalReaction direction="left-to-right" evidence="24">
        <dbReference type="Rhea" id="RHEA:75452"/>
    </physiologicalReaction>
</comment>
<evidence type="ECO:0000259" key="28">
    <source>
        <dbReference type="PROSITE" id="PS50026"/>
    </source>
</evidence>
<evidence type="ECO:0000256" key="22">
    <source>
        <dbReference type="ARBA" id="ARBA00035976"/>
    </source>
</evidence>
<protein>
    <recommendedName>
        <fullName evidence="7">prostaglandin-endoperoxide synthase</fullName>
        <ecNumber evidence="7">1.14.99.1</ecNumber>
    </recommendedName>
</protein>
<dbReference type="eggNOG" id="KOG2408">
    <property type="taxonomic scope" value="Eukaryota"/>
</dbReference>
<evidence type="ECO:0000256" key="26">
    <source>
        <dbReference type="PIRSR" id="PIRSR619791-2"/>
    </source>
</evidence>
<keyword evidence="20" id="KW-0443">Lipid metabolism</keyword>
<keyword evidence="14" id="KW-0256">Endoplasmic reticulum</keyword>
<comment type="caution">
    <text evidence="27">Lacks conserved residue(s) required for the propagation of feature annotation.</text>
</comment>
<evidence type="ECO:0000256" key="20">
    <source>
        <dbReference type="ARBA" id="ARBA00023098"/>
    </source>
</evidence>
<proteinExistence type="inferred from homology"/>
<keyword evidence="12 26" id="KW-0349">Heme</keyword>
<evidence type="ECO:0000256" key="3">
    <source>
        <dbReference type="ARBA" id="ARBA00004586"/>
    </source>
</evidence>
<keyword evidence="15" id="KW-0276">Fatty acid metabolism</keyword>
<keyword evidence="9" id="KW-0444">Lipid biosynthesis</keyword>
<dbReference type="PRINTS" id="PR00457">
    <property type="entry name" value="ANPEROXIDASE"/>
</dbReference>